<dbReference type="Proteomes" id="UP000663903">
    <property type="component" value="Chromosome"/>
</dbReference>
<protein>
    <submittedName>
        <fullName evidence="1">Uncharacterized protein</fullName>
    </submittedName>
</protein>
<name>A0A975H3M0_9BURK</name>
<keyword evidence="2" id="KW-1185">Reference proteome</keyword>
<dbReference type="RefSeq" id="WP_208009927.1">
    <property type="nucleotide sequence ID" value="NZ_CP071796.1"/>
</dbReference>
<gene>
    <name evidence="1" type="ORF">J1M35_03765</name>
</gene>
<proteinExistence type="predicted"/>
<dbReference type="AlphaFoldDB" id="A0A975H3M0"/>
<accession>A0A975H3M0</accession>
<organism evidence="1 2">
    <name type="scientific">Ottowia testudinis</name>
    <dbReference type="NCBI Taxonomy" id="2816950"/>
    <lineage>
        <taxon>Bacteria</taxon>
        <taxon>Pseudomonadati</taxon>
        <taxon>Pseudomonadota</taxon>
        <taxon>Betaproteobacteria</taxon>
        <taxon>Burkholderiales</taxon>
        <taxon>Comamonadaceae</taxon>
        <taxon>Ottowia</taxon>
    </lineage>
</organism>
<evidence type="ECO:0000313" key="2">
    <source>
        <dbReference type="Proteomes" id="UP000663903"/>
    </source>
</evidence>
<reference evidence="1" key="1">
    <citation type="submission" date="2021-03" db="EMBL/GenBank/DDBJ databases">
        <title>Ottowia sp. 27C isolated from the cloaca of a Giant Asian pond turtle (Heosemys grandis).</title>
        <authorList>
            <person name="Spergser J."/>
            <person name="Busse H.-J."/>
        </authorList>
    </citation>
    <scope>NUCLEOTIDE SEQUENCE</scope>
    <source>
        <strain evidence="1">27C</strain>
    </source>
</reference>
<dbReference type="KEGG" id="otd:J1M35_03765"/>
<dbReference type="EMBL" id="CP071796">
    <property type="protein sequence ID" value="QTD46038.1"/>
    <property type="molecule type" value="Genomic_DNA"/>
</dbReference>
<evidence type="ECO:0000313" key="1">
    <source>
        <dbReference type="EMBL" id="QTD46038.1"/>
    </source>
</evidence>
<sequence>MKAQRSQVNLTISSGGTDKVACLLEYSSGNLVEMAFSSALLEAFSVTADDLFEALSLIRLEMENHGYLILCNGARKDAYPSRMSRQAGGGRKLYLFKNGIPARREDLVDLFESTEYERVGTVAEQRVAYEAWLRSLG</sequence>